<proteinExistence type="predicted"/>
<dbReference type="PANTHER" id="PTHR35333:SF3">
    <property type="entry name" value="BETA-LACTAMASE-TYPE TRANSPEPTIDASE FOLD CONTAINING PROTEIN"/>
    <property type="match status" value="1"/>
</dbReference>
<dbReference type="Gene3D" id="3.40.710.10">
    <property type="entry name" value="DD-peptidase/beta-lactamase superfamily"/>
    <property type="match status" value="1"/>
</dbReference>
<keyword evidence="2" id="KW-0378">Hydrolase</keyword>
<dbReference type="InterPro" id="IPR000871">
    <property type="entry name" value="Beta-lactam_class-A"/>
</dbReference>
<dbReference type="GO" id="GO:0008800">
    <property type="term" value="F:beta-lactamase activity"/>
    <property type="evidence" value="ECO:0007669"/>
    <property type="project" value="InterPro"/>
</dbReference>
<dbReference type="GO" id="GO:0030655">
    <property type="term" value="P:beta-lactam antibiotic catabolic process"/>
    <property type="evidence" value="ECO:0007669"/>
    <property type="project" value="InterPro"/>
</dbReference>
<dbReference type="EMBL" id="CP049228">
    <property type="protein sequence ID" value="QIH23336.1"/>
    <property type="molecule type" value="Genomic_DNA"/>
</dbReference>
<evidence type="ECO:0000313" key="2">
    <source>
        <dbReference type="EMBL" id="QIH23336.1"/>
    </source>
</evidence>
<accession>A0A6G7B7S4</accession>
<dbReference type="PANTHER" id="PTHR35333">
    <property type="entry name" value="BETA-LACTAMASE"/>
    <property type="match status" value="1"/>
</dbReference>
<organism evidence="2 3">
    <name type="scientific">Lactobacillus iners</name>
    <dbReference type="NCBI Taxonomy" id="147802"/>
    <lineage>
        <taxon>Bacteria</taxon>
        <taxon>Bacillati</taxon>
        <taxon>Bacillota</taxon>
        <taxon>Bacilli</taxon>
        <taxon>Lactobacillales</taxon>
        <taxon>Lactobacillaceae</taxon>
        <taxon>Lactobacillus</taxon>
    </lineage>
</organism>
<dbReference type="InterPro" id="IPR012338">
    <property type="entry name" value="Beta-lactam/transpept-like"/>
</dbReference>
<evidence type="ECO:0000259" key="1">
    <source>
        <dbReference type="Pfam" id="PF13354"/>
    </source>
</evidence>
<dbReference type="RefSeq" id="WP_006729780.1">
    <property type="nucleotide sequence ID" value="NZ_CP045664.1"/>
</dbReference>
<reference evidence="2 3" key="1">
    <citation type="submission" date="2020-02" db="EMBL/GenBank/DDBJ databases">
        <title>Complete genome sequences of six Lactobacillus iners strains isolated from the human vagina.</title>
        <authorList>
            <person name="France M.T."/>
            <person name="Rutt L."/>
            <person name="Narina S."/>
            <person name="Arbaugh S."/>
            <person name="Humphrys M.S."/>
            <person name="Ma B."/>
            <person name="Hayward M.R."/>
            <person name="Relman D."/>
            <person name="Kwon D.S."/>
            <person name="Ravel J."/>
        </authorList>
    </citation>
    <scope>NUCLEOTIDE SEQUENCE [LARGE SCALE GENOMIC DNA]</scope>
    <source>
        <strain evidence="2 3">C0210C1</strain>
    </source>
</reference>
<dbReference type="Pfam" id="PF13354">
    <property type="entry name" value="Beta-lactamase2"/>
    <property type="match status" value="1"/>
</dbReference>
<dbReference type="AlphaFoldDB" id="A0A6G7B7S4"/>
<dbReference type="SUPFAM" id="SSF56601">
    <property type="entry name" value="beta-lactamase/transpeptidase-like"/>
    <property type="match status" value="1"/>
</dbReference>
<protein>
    <submittedName>
        <fullName evidence="2">Serine hydrolase</fullName>
    </submittedName>
</protein>
<evidence type="ECO:0000313" key="3">
    <source>
        <dbReference type="Proteomes" id="UP000501676"/>
    </source>
</evidence>
<dbReference type="Proteomes" id="UP000501676">
    <property type="component" value="Chromosome"/>
</dbReference>
<feature type="domain" description="Beta-lactamase class A catalytic" evidence="1">
    <location>
        <begin position="99"/>
        <end position="258"/>
    </location>
</feature>
<name>A0A6G7B7S4_9LACO</name>
<dbReference type="InterPro" id="IPR045155">
    <property type="entry name" value="Beta-lactam_cat"/>
</dbReference>
<dbReference type="GO" id="GO:0046677">
    <property type="term" value="P:response to antibiotic"/>
    <property type="evidence" value="ECO:0007669"/>
    <property type="project" value="InterPro"/>
</dbReference>
<sequence length="302" mass="33673">MKIKRILVAIAISFCSFILYITNVQHLKSMKLIVSKPKSVQLHNSSSSSLATKSQSEEDFIVAKNSDHQLIEPIKNNVDLMTPFQVAVQGLNFNKKASIYNKKNSLEVGNILKLFILLAYHKALLEKNPKLTKPYKVMAGDVKGKGLVVNTSYAYPFLIQQMMYHNSNDAANILVKVLKLEYINKVAAELGAKSTKIINSFDQKDVGQTTANDMITIFTKLYRRQILTVNDCNLILRLLNTYPNKGLAAGIPGICHYISDDNASCCLVNKNGKVYIIAAIGGDKNRFNQLGKDVYNVIAMHK</sequence>
<gene>
    <name evidence="2" type="ORF">G6Z83_00715</name>
</gene>